<evidence type="ECO:0000313" key="5">
    <source>
        <dbReference type="Proteomes" id="UP000318538"/>
    </source>
</evidence>
<dbReference type="Pfam" id="PF19051">
    <property type="entry name" value="GFO_IDH_MocA_C2"/>
    <property type="match status" value="1"/>
</dbReference>
<evidence type="ECO:0000259" key="1">
    <source>
        <dbReference type="Pfam" id="PF01408"/>
    </source>
</evidence>
<keyword evidence="5" id="KW-1185">Reference proteome</keyword>
<dbReference type="SUPFAM" id="SSF55347">
    <property type="entry name" value="Glyceraldehyde-3-phosphate dehydrogenase-like, C-terminal domain"/>
    <property type="match status" value="1"/>
</dbReference>
<dbReference type="KEGG" id="rlc:K227x_06280"/>
<name>A0A517N538_9BACT</name>
<dbReference type="EMBL" id="CP036525">
    <property type="protein sequence ID" value="QDT02255.1"/>
    <property type="molecule type" value="Genomic_DNA"/>
</dbReference>
<dbReference type="InterPro" id="IPR000683">
    <property type="entry name" value="Gfo/Idh/MocA-like_OxRdtase_N"/>
</dbReference>
<proteinExistence type="predicted"/>
<dbReference type="AlphaFoldDB" id="A0A517N538"/>
<keyword evidence="4" id="KW-0560">Oxidoreductase</keyword>
<feature type="domain" description="Gfo/Idh/MocA-like oxidoreductase N-terminal" evidence="1">
    <location>
        <begin position="40"/>
        <end position="158"/>
    </location>
</feature>
<dbReference type="Proteomes" id="UP000318538">
    <property type="component" value="Chromosome"/>
</dbReference>
<protein>
    <submittedName>
        <fullName evidence="4">Inositol 2-dehydrogenase</fullName>
        <ecNumber evidence="4">1.1.1.18</ecNumber>
    </submittedName>
</protein>
<dbReference type="Gene3D" id="3.30.360.10">
    <property type="entry name" value="Dihydrodipicolinate Reductase, domain 2"/>
    <property type="match status" value="1"/>
</dbReference>
<dbReference type="Pfam" id="PF01408">
    <property type="entry name" value="GFO_IDH_MocA"/>
    <property type="match status" value="1"/>
</dbReference>
<dbReference type="GO" id="GO:0000166">
    <property type="term" value="F:nucleotide binding"/>
    <property type="evidence" value="ECO:0007669"/>
    <property type="project" value="InterPro"/>
</dbReference>
<evidence type="ECO:0000313" key="4">
    <source>
        <dbReference type="EMBL" id="QDT02255.1"/>
    </source>
</evidence>
<reference evidence="4 5" key="1">
    <citation type="submission" date="2019-02" db="EMBL/GenBank/DDBJ databases">
        <title>Deep-cultivation of Planctomycetes and their phenomic and genomic characterization uncovers novel biology.</title>
        <authorList>
            <person name="Wiegand S."/>
            <person name="Jogler M."/>
            <person name="Boedeker C."/>
            <person name="Pinto D."/>
            <person name="Vollmers J."/>
            <person name="Rivas-Marin E."/>
            <person name="Kohn T."/>
            <person name="Peeters S.H."/>
            <person name="Heuer A."/>
            <person name="Rast P."/>
            <person name="Oberbeckmann S."/>
            <person name="Bunk B."/>
            <person name="Jeske O."/>
            <person name="Meyerdierks A."/>
            <person name="Storesund J.E."/>
            <person name="Kallscheuer N."/>
            <person name="Luecker S."/>
            <person name="Lage O.M."/>
            <person name="Pohl T."/>
            <person name="Merkel B.J."/>
            <person name="Hornburger P."/>
            <person name="Mueller R.-W."/>
            <person name="Bruemmer F."/>
            <person name="Labrenz M."/>
            <person name="Spormann A.M."/>
            <person name="Op den Camp H."/>
            <person name="Overmann J."/>
            <person name="Amann R."/>
            <person name="Jetten M.S.M."/>
            <person name="Mascher T."/>
            <person name="Medema M.H."/>
            <person name="Devos D.P."/>
            <person name="Kaster A.-K."/>
            <person name="Ovreas L."/>
            <person name="Rohde M."/>
            <person name="Galperin M.Y."/>
            <person name="Jogler C."/>
        </authorList>
    </citation>
    <scope>NUCLEOTIDE SEQUENCE [LARGE SCALE GENOMIC DNA]</scope>
    <source>
        <strain evidence="4 5">K22_7</strain>
    </source>
</reference>
<dbReference type="PROSITE" id="PS51318">
    <property type="entry name" value="TAT"/>
    <property type="match status" value="1"/>
</dbReference>
<dbReference type="PANTHER" id="PTHR43818:SF5">
    <property type="entry name" value="OXIDOREDUCTASE FAMILY PROTEIN"/>
    <property type="match status" value="1"/>
</dbReference>
<dbReference type="GO" id="GO:0050112">
    <property type="term" value="F:inositol 2-dehydrogenase (NAD+) activity"/>
    <property type="evidence" value="ECO:0007669"/>
    <property type="project" value="UniProtKB-EC"/>
</dbReference>
<dbReference type="PANTHER" id="PTHR43818">
    <property type="entry name" value="BCDNA.GH03377"/>
    <property type="match status" value="1"/>
</dbReference>
<accession>A0A517N538</accession>
<dbReference type="SUPFAM" id="SSF51735">
    <property type="entry name" value="NAD(P)-binding Rossmann-fold domains"/>
    <property type="match status" value="1"/>
</dbReference>
<sequence>MPQQDLSRRQFQKRTAATVAATAATTLTSVSAAGTGDRVRLGFIGVANRGSQLMKAFAEHDDCQTVALCDVDSHALAKAAAQVGNDTFQTGDFRELIARDDMDAVVIATPDHWHAIQCISACAAGKDVYVEKPLAVTIHEGREMVKAARKYKRVVQVGTHRRSSPQYAELATRVQDGLIGKVCMSRAYRLSNMAPSGIGKLPTSTPPDHLDWDMWVGPRPEQAYQDNIAPYKFRWWQGYSSQMGNWGVHYLDAIRWCTGDEAPSSISAMGGRFAVDDDRTIPDTMEVTFQFPSGRMAVFGMYETSSNSTIPTGDVELRGTLGTAFLSEKGYEIIPENRGQFAPKHEMSKPQKSLGSNNNHALTALHARNFLDCMATRGEPNADIEIGHRSTTFCHLANISLTLGRRLEWDAANERFIDDDQANEMLHYEYRSPWKLPS</sequence>
<dbReference type="Gene3D" id="3.40.50.720">
    <property type="entry name" value="NAD(P)-binding Rossmann-like Domain"/>
    <property type="match status" value="1"/>
</dbReference>
<evidence type="ECO:0000259" key="3">
    <source>
        <dbReference type="Pfam" id="PF22725"/>
    </source>
</evidence>
<dbReference type="InterPro" id="IPR036291">
    <property type="entry name" value="NAD(P)-bd_dom_sf"/>
</dbReference>
<dbReference type="InterPro" id="IPR043906">
    <property type="entry name" value="Gfo/Idh/MocA_OxRdtase_bact_C"/>
</dbReference>
<dbReference type="OrthoDB" id="9788246at2"/>
<dbReference type="InterPro" id="IPR050463">
    <property type="entry name" value="Gfo/Idh/MocA_oxidrdct_glycsds"/>
</dbReference>
<dbReference type="EC" id="1.1.1.18" evidence="4"/>
<dbReference type="RefSeq" id="WP_145168004.1">
    <property type="nucleotide sequence ID" value="NZ_CP036525.1"/>
</dbReference>
<gene>
    <name evidence="4" type="primary">iolG_3</name>
    <name evidence="4" type="ORF">K227x_06280</name>
</gene>
<dbReference type="InterPro" id="IPR055170">
    <property type="entry name" value="GFO_IDH_MocA-like_dom"/>
</dbReference>
<dbReference type="InterPro" id="IPR006311">
    <property type="entry name" value="TAT_signal"/>
</dbReference>
<organism evidence="4 5">
    <name type="scientific">Rubripirellula lacrimiformis</name>
    <dbReference type="NCBI Taxonomy" id="1930273"/>
    <lineage>
        <taxon>Bacteria</taxon>
        <taxon>Pseudomonadati</taxon>
        <taxon>Planctomycetota</taxon>
        <taxon>Planctomycetia</taxon>
        <taxon>Pirellulales</taxon>
        <taxon>Pirellulaceae</taxon>
        <taxon>Rubripirellula</taxon>
    </lineage>
</organism>
<feature type="domain" description="Gfo/Idh/MocA-like oxidoreductase bacterial type C-terminal" evidence="2">
    <location>
        <begin position="367"/>
        <end position="435"/>
    </location>
</feature>
<feature type="domain" description="GFO/IDH/MocA-like oxidoreductase" evidence="3">
    <location>
        <begin position="230"/>
        <end position="324"/>
    </location>
</feature>
<evidence type="ECO:0000259" key="2">
    <source>
        <dbReference type="Pfam" id="PF19051"/>
    </source>
</evidence>
<dbReference type="Pfam" id="PF22725">
    <property type="entry name" value="GFO_IDH_MocA_C3"/>
    <property type="match status" value="1"/>
</dbReference>